<feature type="signal peptide" evidence="1">
    <location>
        <begin position="1"/>
        <end position="30"/>
    </location>
</feature>
<dbReference type="STRING" id="1179773.BN6_46640"/>
<protein>
    <submittedName>
        <fullName evidence="2">Putative secreted protein</fullName>
    </submittedName>
</protein>
<dbReference type="OrthoDB" id="4327047at2"/>
<name>K0K5V5_SACES</name>
<accession>K0K5V5</accession>
<sequence length="128" mass="13479">MNTLTRLLATAAATAALPLAMTLTAPAANAATGDGEVTAQYATMLVQSGAAARSNAYLNNTFLGWVTADPGSDHQVSWVSCWKDGDWATGNYSSNRWFKAYVTHTGGATQWAFVHSSYVTNQSPVGVC</sequence>
<dbReference type="EMBL" id="HE804045">
    <property type="protein sequence ID" value="CCH31943.1"/>
    <property type="molecule type" value="Genomic_DNA"/>
</dbReference>
<gene>
    <name evidence="2" type="ordered locus">BN6_46640</name>
</gene>
<dbReference type="Proteomes" id="UP000006281">
    <property type="component" value="Chromosome"/>
</dbReference>
<proteinExistence type="predicted"/>
<reference evidence="2 3" key="1">
    <citation type="journal article" date="2012" name="BMC Genomics">
        <title>Complete genome sequence of Saccharothrix espanaensis DSM 44229T and comparison to the other completely sequenced Pseudonocardiaceae.</title>
        <authorList>
            <person name="Strobel T."/>
            <person name="Al-Dilaimi A."/>
            <person name="Blom J."/>
            <person name="Gessner A."/>
            <person name="Kalinowski J."/>
            <person name="Luzhetska M."/>
            <person name="Puhler A."/>
            <person name="Szczepanowski R."/>
            <person name="Bechthold A."/>
            <person name="Ruckert C."/>
        </authorList>
    </citation>
    <scope>NUCLEOTIDE SEQUENCE [LARGE SCALE GENOMIC DNA]</scope>
    <source>
        <strain evidence="3">ATCC 51144 / DSM 44229 / JCM 9112 / NBRC 15066 / NRRL 15764</strain>
    </source>
</reference>
<dbReference type="RefSeq" id="WP_015102055.1">
    <property type="nucleotide sequence ID" value="NC_019673.1"/>
</dbReference>
<evidence type="ECO:0000313" key="2">
    <source>
        <dbReference type="EMBL" id="CCH31943.1"/>
    </source>
</evidence>
<dbReference type="AlphaFoldDB" id="K0K5V5"/>
<dbReference type="BioCyc" id="SESP1179773:BN6_RS22580-MONOMER"/>
<organism evidence="2 3">
    <name type="scientific">Saccharothrix espanaensis (strain ATCC 51144 / DSM 44229 / JCM 9112 / NBRC 15066 / NRRL 15764)</name>
    <dbReference type="NCBI Taxonomy" id="1179773"/>
    <lineage>
        <taxon>Bacteria</taxon>
        <taxon>Bacillati</taxon>
        <taxon>Actinomycetota</taxon>
        <taxon>Actinomycetes</taxon>
        <taxon>Pseudonocardiales</taxon>
        <taxon>Pseudonocardiaceae</taxon>
        <taxon>Saccharothrix</taxon>
    </lineage>
</organism>
<dbReference type="HOGENOM" id="CLU_1957974_0_0_11"/>
<dbReference type="KEGG" id="sesp:BN6_46640"/>
<evidence type="ECO:0000256" key="1">
    <source>
        <dbReference type="SAM" id="SignalP"/>
    </source>
</evidence>
<evidence type="ECO:0000313" key="3">
    <source>
        <dbReference type="Proteomes" id="UP000006281"/>
    </source>
</evidence>
<feature type="chain" id="PRO_5003834102" evidence="1">
    <location>
        <begin position="31"/>
        <end position="128"/>
    </location>
</feature>
<keyword evidence="1" id="KW-0732">Signal</keyword>
<keyword evidence="3" id="KW-1185">Reference proteome</keyword>
<dbReference type="PATRIC" id="fig|1179773.3.peg.4674"/>